<evidence type="ECO:0000313" key="2">
    <source>
        <dbReference type="EMBL" id="VDI40302.1"/>
    </source>
</evidence>
<comment type="caution">
    <text evidence="2">The sequence shown here is derived from an EMBL/GenBank/DDBJ whole genome shotgun (WGS) entry which is preliminary data.</text>
</comment>
<dbReference type="PANTHER" id="PTHR45737">
    <property type="entry name" value="VON WILLEBRAND FACTOR A DOMAIN-CONTAINING PROTEIN 5A"/>
    <property type="match status" value="1"/>
</dbReference>
<dbReference type="PROSITE" id="PS51468">
    <property type="entry name" value="VIT"/>
    <property type="match status" value="1"/>
</dbReference>
<organism evidence="2 3">
    <name type="scientific">Mytilus galloprovincialis</name>
    <name type="common">Mediterranean mussel</name>
    <dbReference type="NCBI Taxonomy" id="29158"/>
    <lineage>
        <taxon>Eukaryota</taxon>
        <taxon>Metazoa</taxon>
        <taxon>Spiralia</taxon>
        <taxon>Lophotrochozoa</taxon>
        <taxon>Mollusca</taxon>
        <taxon>Bivalvia</taxon>
        <taxon>Autobranchia</taxon>
        <taxon>Pteriomorphia</taxon>
        <taxon>Mytilida</taxon>
        <taxon>Mytiloidea</taxon>
        <taxon>Mytilidae</taxon>
        <taxon>Mytilinae</taxon>
        <taxon>Mytilus</taxon>
    </lineage>
</organism>
<feature type="domain" description="VIT" evidence="1">
    <location>
        <begin position="1"/>
        <end position="126"/>
    </location>
</feature>
<protein>
    <recommendedName>
        <fullName evidence="1">VIT domain-containing protein</fullName>
    </recommendedName>
</protein>
<dbReference type="EMBL" id="UYJE01005779">
    <property type="protein sequence ID" value="VDI40302.1"/>
    <property type="molecule type" value="Genomic_DNA"/>
</dbReference>
<name>A0A8B6EUT6_MYTGA</name>
<gene>
    <name evidence="2" type="ORF">MGAL_10B067356</name>
</gene>
<dbReference type="InterPro" id="IPR002035">
    <property type="entry name" value="VWF_A"/>
</dbReference>
<dbReference type="SMART" id="SM00609">
    <property type="entry name" value="VIT"/>
    <property type="match status" value="1"/>
</dbReference>
<sequence>MKPTLFQIAVPLIESKVHVTVQGFIANVESQLTYSNDTQNVLQTIFIFPMDDMSAVYKFEADVNNKHIKAECQDKEKAKATYNDAMSSGHTAMFLSECETSADIFVCKLGNLPSGEVAVLTMSYVVELSVETDGKMRFTLPIVLRPRYPHDVGHCIVPGREFIPRTQCLLSFSATVSGCYSIKDVSSPYDKLNVKIDEDKLSASVSIFLCYSVLDLKARSEECMFDHDLVFDILYDNINKPEIILELGDKEKDGFSLLREDLLMLNFYPDLKKGVETEDSKTEFIFMIDRSGSMRGQRIQKANDTLLLLLKSLPVGCLFNVVSFGSDFELLFKQGVFTFGIGEGVSTSLIKNVAKVSGGKATFIKDGDNMLKKVITAMKRSFDSSMSEVSLHWDIPKCFTIIDIPKEPPAIFHKEKLVLFALVQSHDTNKSGISGSFTLKGKLGGRKISHKVKIKIPSSSHNNLPLHRVAAKYQIKDLENDENDENDDFDKRGRKVKIILVSQAANIVSKYTAFVGFDKDTNILVSGWKESQANLAGCSGPESAIQRQWNPMPQLECSMSRTPILQFQTQIYQGGGYSEDSHSYEGFSTTKGYPESGIQSQWDPMPQVECLMSGVPALNVILVLFVYNYDHLNFGKKL</sequence>
<proteinExistence type="predicted"/>
<dbReference type="AlphaFoldDB" id="A0A8B6EUT6"/>
<dbReference type="InterPro" id="IPR036465">
    <property type="entry name" value="vWFA_dom_sf"/>
</dbReference>
<reference evidence="2" key="1">
    <citation type="submission" date="2018-11" db="EMBL/GenBank/DDBJ databases">
        <authorList>
            <person name="Alioto T."/>
            <person name="Alioto T."/>
        </authorList>
    </citation>
    <scope>NUCLEOTIDE SEQUENCE</scope>
</reference>
<dbReference type="Proteomes" id="UP000596742">
    <property type="component" value="Unassembled WGS sequence"/>
</dbReference>
<accession>A0A8B6EUT6</accession>
<keyword evidence="3" id="KW-1185">Reference proteome</keyword>
<dbReference type="Pfam" id="PF13519">
    <property type="entry name" value="VWA_2"/>
    <property type="match status" value="1"/>
</dbReference>
<evidence type="ECO:0000313" key="3">
    <source>
        <dbReference type="Proteomes" id="UP000596742"/>
    </source>
</evidence>
<dbReference type="Gene3D" id="3.40.50.410">
    <property type="entry name" value="von Willebrand factor, type A domain"/>
    <property type="match status" value="1"/>
</dbReference>
<dbReference type="Pfam" id="PF13768">
    <property type="entry name" value="VWA_3"/>
    <property type="match status" value="1"/>
</dbReference>
<dbReference type="Pfam" id="PF08487">
    <property type="entry name" value="VIT"/>
    <property type="match status" value="1"/>
</dbReference>
<dbReference type="PANTHER" id="PTHR45737:SF6">
    <property type="entry name" value="VON WILLEBRAND FACTOR A DOMAIN-CONTAINING PROTEIN 5A"/>
    <property type="match status" value="1"/>
</dbReference>
<dbReference type="SUPFAM" id="SSF53300">
    <property type="entry name" value="vWA-like"/>
    <property type="match status" value="1"/>
</dbReference>
<evidence type="ECO:0000259" key="1">
    <source>
        <dbReference type="PROSITE" id="PS51468"/>
    </source>
</evidence>
<dbReference type="InterPro" id="IPR013694">
    <property type="entry name" value="VIT"/>
</dbReference>
<dbReference type="OrthoDB" id="1729737at2759"/>